<evidence type="ECO:0000313" key="3">
    <source>
        <dbReference type="EMBL" id="KAJ1370665.1"/>
    </source>
</evidence>
<evidence type="ECO:0008006" key="5">
    <source>
        <dbReference type="Google" id="ProtNLM"/>
    </source>
</evidence>
<dbReference type="AlphaFoldDB" id="A0AAD5R729"/>
<reference evidence="3" key="1">
    <citation type="submission" date="2021-06" db="EMBL/GenBank/DDBJ databases">
        <title>Parelaphostrongylus tenuis whole genome reference sequence.</title>
        <authorList>
            <person name="Garwood T.J."/>
            <person name="Larsen P.A."/>
            <person name="Fountain-Jones N.M."/>
            <person name="Garbe J.R."/>
            <person name="Macchietto M.G."/>
            <person name="Kania S.A."/>
            <person name="Gerhold R.W."/>
            <person name="Richards J.E."/>
            <person name="Wolf T.M."/>
        </authorList>
    </citation>
    <scope>NUCLEOTIDE SEQUENCE</scope>
    <source>
        <strain evidence="3">MNPRO001-30</strain>
        <tissue evidence="3">Meninges</tissue>
    </source>
</reference>
<evidence type="ECO:0000313" key="4">
    <source>
        <dbReference type="Proteomes" id="UP001196413"/>
    </source>
</evidence>
<dbReference type="EMBL" id="JAHQIW010006832">
    <property type="protein sequence ID" value="KAJ1370665.1"/>
    <property type="molecule type" value="Genomic_DNA"/>
</dbReference>
<gene>
    <name evidence="3" type="ORF">KIN20_032450</name>
</gene>
<feature type="chain" id="PRO_5042120834" description="Secreted protein" evidence="2">
    <location>
        <begin position="18"/>
        <end position="133"/>
    </location>
</feature>
<evidence type="ECO:0000256" key="2">
    <source>
        <dbReference type="SAM" id="SignalP"/>
    </source>
</evidence>
<feature type="signal peptide" evidence="2">
    <location>
        <begin position="1"/>
        <end position="17"/>
    </location>
</feature>
<organism evidence="3 4">
    <name type="scientific">Parelaphostrongylus tenuis</name>
    <name type="common">Meningeal worm</name>
    <dbReference type="NCBI Taxonomy" id="148309"/>
    <lineage>
        <taxon>Eukaryota</taxon>
        <taxon>Metazoa</taxon>
        <taxon>Ecdysozoa</taxon>
        <taxon>Nematoda</taxon>
        <taxon>Chromadorea</taxon>
        <taxon>Rhabditida</taxon>
        <taxon>Rhabditina</taxon>
        <taxon>Rhabditomorpha</taxon>
        <taxon>Strongyloidea</taxon>
        <taxon>Metastrongylidae</taxon>
        <taxon>Parelaphostrongylus</taxon>
    </lineage>
</organism>
<feature type="compositionally biased region" description="Basic and acidic residues" evidence="1">
    <location>
        <begin position="54"/>
        <end position="94"/>
    </location>
</feature>
<protein>
    <recommendedName>
        <fullName evidence="5">Secreted protein</fullName>
    </recommendedName>
</protein>
<sequence length="133" mass="14850">MSTIATLFTALTAGLYCWLHPDHPPLELGPSETMKKEEAKNKAAKSNAKIKTRTSKERTKDVNVKEDLEVKKPKEGSEKSLRHTAEKKTADSKTGKLIHKSGEMSGNRKQVSKISKLDAPHEKEEVENERKLG</sequence>
<keyword evidence="2" id="KW-0732">Signal</keyword>
<feature type="region of interest" description="Disordered" evidence="1">
    <location>
        <begin position="21"/>
        <end position="133"/>
    </location>
</feature>
<accession>A0AAD5R729</accession>
<comment type="caution">
    <text evidence="3">The sequence shown here is derived from an EMBL/GenBank/DDBJ whole genome shotgun (WGS) entry which is preliminary data.</text>
</comment>
<evidence type="ECO:0000256" key="1">
    <source>
        <dbReference type="SAM" id="MobiDB-lite"/>
    </source>
</evidence>
<feature type="compositionally biased region" description="Basic and acidic residues" evidence="1">
    <location>
        <begin position="115"/>
        <end position="133"/>
    </location>
</feature>
<keyword evidence="4" id="KW-1185">Reference proteome</keyword>
<proteinExistence type="predicted"/>
<dbReference type="Proteomes" id="UP001196413">
    <property type="component" value="Unassembled WGS sequence"/>
</dbReference>
<name>A0AAD5R729_PARTN</name>